<keyword evidence="4" id="KW-0564">Palmitate</keyword>
<dbReference type="InterPro" id="IPR050490">
    <property type="entry name" value="Bact_solute-bd_prot1"/>
</dbReference>
<evidence type="ECO:0000313" key="7">
    <source>
        <dbReference type="Proteomes" id="UP000806528"/>
    </source>
</evidence>
<dbReference type="Proteomes" id="UP000806528">
    <property type="component" value="Unassembled WGS sequence"/>
</dbReference>
<keyword evidence="3" id="KW-0472">Membrane</keyword>
<dbReference type="PROSITE" id="PS51257">
    <property type="entry name" value="PROKAR_LIPOPROTEIN"/>
    <property type="match status" value="1"/>
</dbReference>
<dbReference type="SUPFAM" id="SSF53850">
    <property type="entry name" value="Periplasmic binding protein-like II"/>
    <property type="match status" value="1"/>
</dbReference>
<keyword evidence="2" id="KW-0732">Signal</keyword>
<comment type="caution">
    <text evidence="6">The sequence shown here is derived from an EMBL/GenBank/DDBJ whole genome shotgun (WGS) entry which is preliminary data.</text>
</comment>
<organism evidence="6 7">
    <name type="scientific">Nocardiopsis coralli</name>
    <dbReference type="NCBI Taxonomy" id="2772213"/>
    <lineage>
        <taxon>Bacteria</taxon>
        <taxon>Bacillati</taxon>
        <taxon>Actinomycetota</taxon>
        <taxon>Actinomycetes</taxon>
        <taxon>Streptosporangiales</taxon>
        <taxon>Nocardiopsidaceae</taxon>
        <taxon>Nocardiopsis</taxon>
    </lineage>
</organism>
<dbReference type="PANTHER" id="PTHR43649:SF33">
    <property type="entry name" value="POLYGALACTURONAN_RHAMNOGALACTURONAN-BINDING PROTEIN YTCQ"/>
    <property type="match status" value="1"/>
</dbReference>
<dbReference type="PANTHER" id="PTHR43649">
    <property type="entry name" value="ARABINOSE-BINDING PROTEIN-RELATED"/>
    <property type="match status" value="1"/>
</dbReference>
<dbReference type="Gene3D" id="3.40.190.10">
    <property type="entry name" value="Periplasmic binding protein-like II"/>
    <property type="match status" value="2"/>
</dbReference>
<protein>
    <submittedName>
        <fullName evidence="6">Carbohydrate ABC transporter substrate-binding protein</fullName>
    </submittedName>
</protein>
<dbReference type="InterPro" id="IPR006059">
    <property type="entry name" value="SBP"/>
</dbReference>
<evidence type="ECO:0000256" key="3">
    <source>
        <dbReference type="ARBA" id="ARBA00023136"/>
    </source>
</evidence>
<keyword evidence="5" id="KW-0449">Lipoprotein</keyword>
<evidence type="ECO:0000256" key="1">
    <source>
        <dbReference type="ARBA" id="ARBA00022475"/>
    </source>
</evidence>
<sequence length="429" mass="46937">MVRTRKAAVVVAAAAVVAVGCSPDDGGEGGLSGTITVLTNRTDVVDTRFQEYVQEFQRTYPDIDVEFEPLTDYEGDLQVRLNTNDYGDVLLIPDSMTKDQLPQFFEPLGSAEELGEAYRYVNEQAFEGQVYGLATFGVVTGYALNLDVWAQAGVTEPPATEEEFLDALQAIEAETDAIPYYTNYADGWPLTQWQNNQGAVVGPESVQERVASDAPWTPGQEQYAIDGLLYDIVDAGLAEPDPTTTNWEESKNLLVDGEIGSMVLGSWSIPQFHEAAEEMGVSQENVGFWPMPWQDDGTFQAASGGDYKIGISQHSENKEAARAWIDWFLTESDFAQDEGGIPVAVGSDLPDELVSFEEMDARLVEMAPVPEGEESLDSDIYNEAEIDLFGDQYRRSLIDSARGAASGDKDAFFADLNSRWGDARASVAD</sequence>
<keyword evidence="7" id="KW-1185">Reference proteome</keyword>
<gene>
    <name evidence="6" type="ORF">IDM40_09585</name>
</gene>
<name>A0ABR9P531_9ACTN</name>
<accession>A0ABR9P531</accession>
<evidence type="ECO:0000313" key="6">
    <source>
        <dbReference type="EMBL" id="MBE2998953.1"/>
    </source>
</evidence>
<dbReference type="RefSeq" id="WP_193121593.1">
    <property type="nucleotide sequence ID" value="NZ_JADBGI010000007.1"/>
</dbReference>
<keyword evidence="1" id="KW-1003">Cell membrane</keyword>
<evidence type="ECO:0000256" key="2">
    <source>
        <dbReference type="ARBA" id="ARBA00022729"/>
    </source>
</evidence>
<proteinExistence type="predicted"/>
<dbReference type="Pfam" id="PF01547">
    <property type="entry name" value="SBP_bac_1"/>
    <property type="match status" value="1"/>
</dbReference>
<evidence type="ECO:0000256" key="5">
    <source>
        <dbReference type="ARBA" id="ARBA00023288"/>
    </source>
</evidence>
<dbReference type="EMBL" id="JADBGI010000007">
    <property type="protein sequence ID" value="MBE2998953.1"/>
    <property type="molecule type" value="Genomic_DNA"/>
</dbReference>
<reference evidence="6 7" key="1">
    <citation type="submission" date="2020-09" db="EMBL/GenBank/DDBJ databases">
        <title>Diversity and distribution of actinomycetes associated with coral in the coast of Hainan.</title>
        <authorList>
            <person name="Li F."/>
        </authorList>
    </citation>
    <scope>NUCLEOTIDE SEQUENCE [LARGE SCALE GENOMIC DNA]</scope>
    <source>
        <strain evidence="6 7">HNM0947</strain>
    </source>
</reference>
<evidence type="ECO:0000256" key="4">
    <source>
        <dbReference type="ARBA" id="ARBA00023139"/>
    </source>
</evidence>